<feature type="domain" description="Transketolase-like pyrimidine-binding" evidence="19">
    <location>
        <begin position="356"/>
        <end position="527"/>
    </location>
</feature>
<dbReference type="InterPro" id="IPR020826">
    <property type="entry name" value="Transketolase_BS"/>
</dbReference>
<feature type="binding site" evidence="15">
    <location>
        <position position="190"/>
    </location>
    <ligand>
        <name>thiamine diphosphate</name>
        <dbReference type="ChEBI" id="CHEBI:58937"/>
    </ligand>
</feature>
<dbReference type="GO" id="GO:0046872">
    <property type="term" value="F:metal ion binding"/>
    <property type="evidence" value="ECO:0007669"/>
    <property type="project" value="UniProtKB-KW"/>
</dbReference>
<feature type="active site" description="Proton donor" evidence="13">
    <location>
        <position position="413"/>
    </location>
</feature>
<dbReference type="InterPro" id="IPR005474">
    <property type="entry name" value="Transketolase_N"/>
</dbReference>
<name>A0A7X1ZEN9_9PROT</name>
<dbReference type="RefSeq" id="WP_153342484.1">
    <property type="nucleotide sequence ID" value="NZ_WIVE01000015.1"/>
</dbReference>
<dbReference type="InterPro" id="IPR033247">
    <property type="entry name" value="Transketolase_fam"/>
</dbReference>
<dbReference type="FunFam" id="3.40.50.970:FF:000004">
    <property type="entry name" value="Transketolase"/>
    <property type="match status" value="1"/>
</dbReference>
<feature type="binding site" evidence="15">
    <location>
        <begin position="122"/>
        <end position="124"/>
    </location>
    <ligand>
        <name>thiamine diphosphate</name>
        <dbReference type="ChEBI" id="CHEBI:58937"/>
    </ligand>
</feature>
<feature type="binding site" evidence="14">
    <location>
        <position position="264"/>
    </location>
    <ligand>
        <name>substrate</name>
    </ligand>
</feature>
<comment type="cofactor">
    <cofactor evidence="18">
        <name>Mg(2+)</name>
        <dbReference type="ChEBI" id="CHEBI:18420"/>
    </cofactor>
    <cofactor evidence="18">
        <name>Ca(2+)</name>
        <dbReference type="ChEBI" id="CHEBI:29108"/>
    </cofactor>
    <cofactor evidence="18">
        <name>Mn(2+)</name>
        <dbReference type="ChEBI" id="CHEBI:29035"/>
    </cofactor>
    <cofactor evidence="18">
        <name>Co(2+)</name>
        <dbReference type="ChEBI" id="CHEBI:48828"/>
    </cofactor>
    <text evidence="18">Binds 1 Mg(2+) ion per subunit. Can also utilize other divalent metal cations, such as Ca(2+), Mn(2+) and Co(2+).</text>
</comment>
<keyword evidence="7 16" id="KW-0479">Metal-binding</keyword>
<dbReference type="InterPro" id="IPR005475">
    <property type="entry name" value="Transketolase-like_Pyr-bd"/>
</dbReference>
<feature type="binding site" evidence="14">
    <location>
        <position position="463"/>
    </location>
    <ligand>
        <name>substrate</name>
    </ligand>
</feature>
<evidence type="ECO:0000256" key="8">
    <source>
        <dbReference type="ARBA" id="ARBA00022837"/>
    </source>
</evidence>
<evidence type="ECO:0000256" key="17">
    <source>
        <dbReference type="PIRSR" id="PIRSR605478-5"/>
    </source>
</evidence>
<comment type="function">
    <text evidence="18">Catalyzes the transfer of a two-carbon ketol group from a ketose donor to an aldose acceptor, via a covalent intermediate with the cofactor thiamine pyrophosphate.</text>
</comment>
<dbReference type="SMART" id="SM00861">
    <property type="entry name" value="Transket_pyr"/>
    <property type="match status" value="1"/>
</dbReference>
<dbReference type="GO" id="GO:0009052">
    <property type="term" value="P:pentose-phosphate shunt, non-oxidative branch"/>
    <property type="evidence" value="ECO:0007669"/>
    <property type="project" value="UniProtKB-ARBA"/>
</dbReference>
<evidence type="ECO:0000256" key="15">
    <source>
        <dbReference type="PIRSR" id="PIRSR605478-3"/>
    </source>
</evidence>
<evidence type="ECO:0000256" key="13">
    <source>
        <dbReference type="PIRSR" id="PIRSR605478-1"/>
    </source>
</evidence>
<dbReference type="Pfam" id="PF02779">
    <property type="entry name" value="Transket_pyr"/>
    <property type="match status" value="1"/>
</dbReference>
<dbReference type="Pfam" id="PF00456">
    <property type="entry name" value="Transketolase_N"/>
    <property type="match status" value="1"/>
</dbReference>
<reference evidence="20 21" key="1">
    <citation type="submission" date="2019-10" db="EMBL/GenBank/DDBJ databases">
        <title>Draft whole-genome sequence of the purple nonsulfur photosynthetic bacterium Roseospira navarrensis DSM 15114.</title>
        <authorList>
            <person name="Kyndt J.A."/>
            <person name="Meyer T.E."/>
        </authorList>
    </citation>
    <scope>NUCLEOTIDE SEQUENCE [LARGE SCALE GENOMIC DNA]</scope>
    <source>
        <strain evidence="20 21">DSM 15114</strain>
    </source>
</reference>
<dbReference type="Proteomes" id="UP000434582">
    <property type="component" value="Unassembled WGS sequence"/>
</dbReference>
<dbReference type="CDD" id="cd02012">
    <property type="entry name" value="TPP_TK"/>
    <property type="match status" value="1"/>
</dbReference>
<protein>
    <recommendedName>
        <fullName evidence="5 12">Transketolase</fullName>
        <ecNumber evidence="5 12">2.2.1.1</ecNumber>
    </recommendedName>
</protein>
<evidence type="ECO:0000256" key="12">
    <source>
        <dbReference type="NCBIfam" id="TIGR00232"/>
    </source>
</evidence>
<feature type="binding site" evidence="16">
    <location>
        <position position="190"/>
    </location>
    <ligand>
        <name>Mg(2+)</name>
        <dbReference type="ChEBI" id="CHEBI:18420"/>
    </ligand>
</feature>
<comment type="cofactor">
    <cofactor evidence="2">
        <name>Co(2+)</name>
        <dbReference type="ChEBI" id="CHEBI:48828"/>
    </cofactor>
</comment>
<feature type="binding site" evidence="15">
    <location>
        <position position="264"/>
    </location>
    <ligand>
        <name>thiamine diphosphate</name>
        <dbReference type="ChEBI" id="CHEBI:58937"/>
    </ligand>
</feature>
<comment type="subunit">
    <text evidence="4 18">Homodimer.</text>
</comment>
<dbReference type="SUPFAM" id="SSF52518">
    <property type="entry name" value="Thiamin diphosphate-binding fold (THDP-binding)"/>
    <property type="match status" value="2"/>
</dbReference>
<dbReference type="PROSITE" id="PS00801">
    <property type="entry name" value="TRANSKETOLASE_1"/>
    <property type="match status" value="1"/>
</dbReference>
<organism evidence="20 21">
    <name type="scientific">Roseospira navarrensis</name>
    <dbReference type="NCBI Taxonomy" id="140058"/>
    <lineage>
        <taxon>Bacteria</taxon>
        <taxon>Pseudomonadati</taxon>
        <taxon>Pseudomonadota</taxon>
        <taxon>Alphaproteobacteria</taxon>
        <taxon>Rhodospirillales</taxon>
        <taxon>Rhodospirillaceae</taxon>
        <taxon>Roseospira</taxon>
    </lineage>
</organism>
<evidence type="ECO:0000256" key="10">
    <source>
        <dbReference type="ARBA" id="ARBA00023052"/>
    </source>
</evidence>
<keyword evidence="9 16" id="KW-0460">Magnesium</keyword>
<comment type="cofactor">
    <cofactor evidence="15">
        <name>thiamine diphosphate</name>
        <dbReference type="ChEBI" id="CHEBI:58937"/>
    </cofactor>
    <text evidence="15">Binds 1 thiamine pyrophosphate per subunit. During the reaction, the substrate forms a covalent intermediate with the cofactor.</text>
</comment>
<feature type="site" description="Important for catalytic activity" evidence="17">
    <location>
        <position position="33"/>
    </location>
</feature>
<feature type="binding site" evidence="14">
    <location>
        <position position="33"/>
    </location>
    <ligand>
        <name>substrate</name>
    </ligand>
</feature>
<dbReference type="OrthoDB" id="8732661at2"/>
<evidence type="ECO:0000313" key="20">
    <source>
        <dbReference type="EMBL" id="MQX36211.1"/>
    </source>
</evidence>
<comment type="caution">
    <text evidence="20">The sequence shown here is derived from an EMBL/GenBank/DDBJ whole genome shotgun (WGS) entry which is preliminary data.</text>
</comment>
<dbReference type="Gene3D" id="3.40.50.970">
    <property type="match status" value="2"/>
</dbReference>
<keyword evidence="8 18" id="KW-0106">Calcium</keyword>
<feature type="binding site" evidence="14">
    <location>
        <position position="522"/>
    </location>
    <ligand>
        <name>substrate</name>
    </ligand>
</feature>
<evidence type="ECO:0000256" key="5">
    <source>
        <dbReference type="ARBA" id="ARBA00013152"/>
    </source>
</evidence>
<dbReference type="PANTHER" id="PTHR43522:SF2">
    <property type="entry name" value="TRANSKETOLASE 1-RELATED"/>
    <property type="match status" value="1"/>
</dbReference>
<evidence type="ECO:0000256" key="11">
    <source>
        <dbReference type="ARBA" id="ARBA00049473"/>
    </source>
</evidence>
<feature type="binding site" evidence="15">
    <location>
        <position position="439"/>
    </location>
    <ligand>
        <name>thiamine diphosphate</name>
        <dbReference type="ChEBI" id="CHEBI:58937"/>
    </ligand>
</feature>
<comment type="cofactor">
    <cofactor evidence="1">
        <name>Ca(2+)</name>
        <dbReference type="ChEBI" id="CHEBI:29108"/>
    </cofactor>
</comment>
<dbReference type="GO" id="GO:0005829">
    <property type="term" value="C:cytosol"/>
    <property type="evidence" value="ECO:0007669"/>
    <property type="project" value="TreeGrafter"/>
</dbReference>
<dbReference type="InterPro" id="IPR029061">
    <property type="entry name" value="THDP-binding"/>
</dbReference>
<evidence type="ECO:0000256" key="9">
    <source>
        <dbReference type="ARBA" id="ARBA00022842"/>
    </source>
</evidence>
<comment type="similarity">
    <text evidence="3 18">Belongs to the transketolase family.</text>
</comment>
<dbReference type="EMBL" id="WIVE01000015">
    <property type="protein sequence ID" value="MQX36211.1"/>
    <property type="molecule type" value="Genomic_DNA"/>
</dbReference>
<keyword evidence="6 18" id="KW-0808">Transferase</keyword>
<evidence type="ECO:0000313" key="21">
    <source>
        <dbReference type="Proteomes" id="UP000434582"/>
    </source>
</evidence>
<proteinExistence type="inferred from homology"/>
<dbReference type="InterPro" id="IPR049557">
    <property type="entry name" value="Transketolase_CS"/>
</dbReference>
<evidence type="ECO:0000256" key="6">
    <source>
        <dbReference type="ARBA" id="ARBA00022679"/>
    </source>
</evidence>
<evidence type="ECO:0000256" key="4">
    <source>
        <dbReference type="ARBA" id="ARBA00011738"/>
    </source>
</evidence>
<feature type="binding site" evidence="14">
    <location>
        <position position="386"/>
    </location>
    <ligand>
        <name>substrate</name>
    </ligand>
</feature>
<keyword evidence="21" id="KW-1185">Reference proteome</keyword>
<comment type="cofactor">
    <cofactor evidence="16">
        <name>Mg(2+)</name>
        <dbReference type="ChEBI" id="CHEBI:18420"/>
    </cofactor>
    <text evidence="16">Binds 1 Mg(2+) ion per subunit. Can also utilize other divalent metal cations, such as Ca(2+), Mn(2+) and Co(2+).</text>
</comment>
<dbReference type="InterPro" id="IPR055152">
    <property type="entry name" value="Transketolase-like_C_2"/>
</dbReference>
<feature type="binding site" evidence="16">
    <location>
        <position position="160"/>
    </location>
    <ligand>
        <name>Mg(2+)</name>
        <dbReference type="ChEBI" id="CHEBI:18420"/>
    </ligand>
</feature>
<feature type="binding site" evidence="15">
    <location>
        <position position="161"/>
    </location>
    <ligand>
        <name>thiamine diphosphate</name>
        <dbReference type="ChEBI" id="CHEBI:58937"/>
    </ligand>
</feature>
<evidence type="ECO:0000256" key="7">
    <source>
        <dbReference type="ARBA" id="ARBA00022723"/>
    </source>
</evidence>
<dbReference type="AlphaFoldDB" id="A0A7X1ZEN9"/>
<dbReference type="NCBIfam" id="TIGR00232">
    <property type="entry name" value="tktlase_bact"/>
    <property type="match status" value="1"/>
</dbReference>
<evidence type="ECO:0000259" key="19">
    <source>
        <dbReference type="SMART" id="SM00861"/>
    </source>
</evidence>
<keyword evidence="10 15" id="KW-0786">Thiamine pyrophosphate</keyword>
<feature type="binding site" evidence="15">
    <location>
        <position position="73"/>
    </location>
    <ligand>
        <name>thiamine diphosphate</name>
        <dbReference type="ChEBI" id="CHEBI:58937"/>
    </ligand>
</feature>
<dbReference type="FunFam" id="3.40.50.920:FF:000003">
    <property type="entry name" value="Transketolase"/>
    <property type="match status" value="1"/>
</dbReference>
<dbReference type="InterPro" id="IPR009014">
    <property type="entry name" value="Transketo_C/PFOR_II"/>
</dbReference>
<sequence>MTHQTSATASHADMANCIRFLAADAVQAAKSGHPGMPMGMADVATVLFTRFMKFDAADPTWPDRDRFVLSAGHGSMLIYALAYLTGMPGMEIEDLKNFRQVGAKTAGHPEYGHAPGIEVTTGPLGQGIATSVGMALGEHMAAARFGADLTDHYTYVIAGDGCLMEGISQEAISMAGHLKLSKLIVLWDDNSISIDGSTDLSTSDDQLARFEASGWEATRVDGHDPEAVAAAIAAAQKSDKPSLIACKTVIGWGAPTKQGSHSTHGAPLGDDEIGAMRGTLGWSHEPFALPEDALAAWRAAGARGAKARADWQARLDAAPADLRAAMTTALSGDLPEGWDTALNAHIAALIADKPKVATRVASQKALDALVPSVPAMIGGSADLTGSNNTKAAGMTPVKPGDFSGNYIHYGVREHGMAAAMNGLALHGEFIPYGGTFLVFADYCRPSIRLAALMGIRVIHVMTHDSIGLGEDGPTHQPVEHLASLRAMPNVHVFRPADAVETAECWALALQTKTGPSILALSRQGLPTLRAEGADAMPSAKGAYVLAEAEGGDRKVTLLATGSEVEIAMTAREALQAEGIPTAVVSMPCWELFAAQDQSYRDSVLGPGTVRVAVEAAGGMGWERWTGEAGAFVGMEGFGASGPAPALYQHFGITAEAVAAAAKARL</sequence>
<evidence type="ECO:0000256" key="2">
    <source>
        <dbReference type="ARBA" id="ARBA00001941"/>
    </source>
</evidence>
<dbReference type="InterPro" id="IPR005478">
    <property type="entry name" value="Transketolase_bac-like"/>
</dbReference>
<feature type="binding site" evidence="14">
    <location>
        <position position="471"/>
    </location>
    <ligand>
        <name>substrate</name>
    </ligand>
</feature>
<feature type="binding site" evidence="16">
    <location>
        <position position="192"/>
    </location>
    <ligand>
        <name>Mg(2+)</name>
        <dbReference type="ChEBI" id="CHEBI:18420"/>
    </ligand>
</feature>
<feature type="site" description="Important for catalytic activity" evidence="17">
    <location>
        <position position="264"/>
    </location>
</feature>
<feature type="binding site" evidence="14">
    <location>
        <position position="475"/>
    </location>
    <ligand>
        <name>substrate</name>
    </ligand>
</feature>
<dbReference type="Gene3D" id="3.40.50.920">
    <property type="match status" value="1"/>
</dbReference>
<evidence type="ECO:0000256" key="1">
    <source>
        <dbReference type="ARBA" id="ARBA00001913"/>
    </source>
</evidence>
<dbReference type="PANTHER" id="PTHR43522">
    <property type="entry name" value="TRANSKETOLASE"/>
    <property type="match status" value="1"/>
</dbReference>
<dbReference type="EC" id="2.2.1.1" evidence="5 12"/>
<dbReference type="SUPFAM" id="SSF52922">
    <property type="entry name" value="TK C-terminal domain-like"/>
    <property type="match status" value="1"/>
</dbReference>
<evidence type="ECO:0000256" key="16">
    <source>
        <dbReference type="PIRSR" id="PIRSR605478-4"/>
    </source>
</evidence>
<dbReference type="CDD" id="cd07033">
    <property type="entry name" value="TPP_PYR_DXS_TK_like"/>
    <property type="match status" value="1"/>
</dbReference>
<dbReference type="GO" id="GO:0004802">
    <property type="term" value="F:transketolase activity"/>
    <property type="evidence" value="ECO:0007669"/>
    <property type="project" value="UniProtKB-UniRule"/>
</dbReference>
<dbReference type="FunFam" id="3.40.50.970:FF:000003">
    <property type="entry name" value="Transketolase"/>
    <property type="match status" value="1"/>
</dbReference>
<gene>
    <name evidence="20" type="primary">tkt</name>
    <name evidence="20" type="ORF">GHC57_06735</name>
</gene>
<evidence type="ECO:0000256" key="18">
    <source>
        <dbReference type="RuleBase" id="RU004996"/>
    </source>
</evidence>
<accession>A0A7X1ZEN9</accession>
<comment type="catalytic activity">
    <reaction evidence="11 18">
        <text>D-sedoheptulose 7-phosphate + D-glyceraldehyde 3-phosphate = aldehydo-D-ribose 5-phosphate + D-xylulose 5-phosphate</text>
        <dbReference type="Rhea" id="RHEA:10508"/>
        <dbReference type="ChEBI" id="CHEBI:57483"/>
        <dbReference type="ChEBI" id="CHEBI:57737"/>
        <dbReference type="ChEBI" id="CHEBI:58273"/>
        <dbReference type="ChEBI" id="CHEBI:59776"/>
        <dbReference type="EC" id="2.2.1.1"/>
    </reaction>
</comment>
<feature type="binding site" evidence="14">
    <location>
        <position position="359"/>
    </location>
    <ligand>
        <name>substrate</name>
    </ligand>
</feature>
<dbReference type="Pfam" id="PF22613">
    <property type="entry name" value="Transketolase_C_1"/>
    <property type="match status" value="1"/>
</dbReference>
<dbReference type="PROSITE" id="PS00802">
    <property type="entry name" value="TRANSKETOLASE_2"/>
    <property type="match status" value="1"/>
</dbReference>
<evidence type="ECO:0000256" key="3">
    <source>
        <dbReference type="ARBA" id="ARBA00007131"/>
    </source>
</evidence>
<evidence type="ECO:0000256" key="14">
    <source>
        <dbReference type="PIRSR" id="PIRSR605478-2"/>
    </source>
</evidence>